<protein>
    <submittedName>
        <fullName evidence="2">Uncharacterized protein</fullName>
    </submittedName>
</protein>
<dbReference type="VEuPathDB" id="TriTrypDB:LPMP_090340"/>
<keyword evidence="3" id="KW-1185">Reference proteome</keyword>
<evidence type="ECO:0000256" key="1">
    <source>
        <dbReference type="SAM" id="MobiDB-lite"/>
    </source>
</evidence>
<name>A0A088RJG4_LEIPA</name>
<feature type="compositionally biased region" description="Low complexity" evidence="1">
    <location>
        <begin position="99"/>
        <end position="117"/>
    </location>
</feature>
<dbReference type="Proteomes" id="UP000063063">
    <property type="component" value="Chromosome 9"/>
</dbReference>
<dbReference type="RefSeq" id="XP_010704272.1">
    <property type="nucleotide sequence ID" value="XM_010705970.1"/>
</dbReference>
<dbReference type="VEuPathDB" id="TriTrypDB:LPAL13_090008400"/>
<accession>A0A088RJG4</accession>
<dbReference type="OrthoDB" id="273727at2759"/>
<dbReference type="AlphaFoldDB" id="A0A088RJG4"/>
<gene>
    <name evidence="2" type="ORF">LPMP_090340</name>
</gene>
<feature type="region of interest" description="Disordered" evidence="1">
    <location>
        <begin position="99"/>
        <end position="147"/>
    </location>
</feature>
<proteinExistence type="predicted"/>
<dbReference type="KEGG" id="lpan:LPMP_090340"/>
<dbReference type="EMBL" id="CP009378">
    <property type="protein sequence ID" value="AIN95950.1"/>
    <property type="molecule type" value="Genomic_DNA"/>
</dbReference>
<dbReference type="GeneID" id="22572604"/>
<organism evidence="2 3">
    <name type="scientific">Leishmania panamensis</name>
    <dbReference type="NCBI Taxonomy" id="5679"/>
    <lineage>
        <taxon>Eukaryota</taxon>
        <taxon>Discoba</taxon>
        <taxon>Euglenozoa</taxon>
        <taxon>Kinetoplastea</taxon>
        <taxon>Metakinetoplastina</taxon>
        <taxon>Trypanosomatida</taxon>
        <taxon>Trypanosomatidae</taxon>
        <taxon>Leishmaniinae</taxon>
        <taxon>Leishmania</taxon>
        <taxon>Leishmania guyanensis species complex</taxon>
    </lineage>
</organism>
<evidence type="ECO:0000313" key="2">
    <source>
        <dbReference type="EMBL" id="AIN95950.1"/>
    </source>
</evidence>
<reference evidence="2 3" key="1">
    <citation type="journal article" date="2015" name="Sci. Rep.">
        <title>The genome of Leishmania panamensis: insights into genomics of the L. (Viannia) subgenus.</title>
        <authorList>
            <person name="Llanes A."/>
            <person name="Restrepo C.M."/>
            <person name="Vecchio G.D."/>
            <person name="Anguizola F.J."/>
            <person name="Lleonart R."/>
        </authorList>
    </citation>
    <scope>NUCLEOTIDE SEQUENCE [LARGE SCALE GENOMIC DNA]</scope>
    <source>
        <strain evidence="2 3">MHOM/PA/94/PSC-1</strain>
    </source>
</reference>
<dbReference type="eggNOG" id="ENOG502SKFF">
    <property type="taxonomic scope" value="Eukaryota"/>
</dbReference>
<evidence type="ECO:0000313" key="3">
    <source>
        <dbReference type="Proteomes" id="UP000063063"/>
    </source>
</evidence>
<sequence>MVRVGAKRERPCMLVLHVALRAAALPRMEGPQRMEKGAGASASPRELFIWKTSATAEVYATAVMRSMRAYWQLIGGVRYAGPDALTLVSAVWQGIGSSTPGPEAAARGAGSAEGASSPSPPPTSATKTGAIRSRQLPQRRQRISATQRRTGVLRCAVHLSRSVYGDAGAVHVLRAACACVTQTKVAVPLSQLAVDDGAATVVDASKAGAQKRRSGRAEVDVGDVMEQVCHAAVHVARVEHVLPARQRR</sequence>